<sequence length="193" mass="22922">MNKMENLQQKALNVIKLTFCIWLNLISLKTFAQVELNKAHQILNQLFINSEDFSLLQKIDQDNSWIHSISDSVFVNSLIKGPCLINNLPIFFKNIAPETSSSEQKFVKKVEWDKLKIESNKIKIIKKPNKKSQYYQISLPYRFNNWIFIRKKYFINNEMVSDAINLYELEEGNWRLKCELFLLLSFPDYKMKS</sequence>
<accession>A0A4Q7P6D1</accession>
<name>A0A4Q7P6D1_9BACT</name>
<dbReference type="AlphaFoldDB" id="A0A4Q7P6D1"/>
<protein>
    <submittedName>
        <fullName evidence="1">Uncharacterized protein</fullName>
    </submittedName>
</protein>
<evidence type="ECO:0000313" key="1">
    <source>
        <dbReference type="EMBL" id="RZS95068.1"/>
    </source>
</evidence>
<comment type="caution">
    <text evidence="1">The sequence shown here is derived from an EMBL/GenBank/DDBJ whole genome shotgun (WGS) entry which is preliminary data.</text>
</comment>
<dbReference type="Proteomes" id="UP000292209">
    <property type="component" value="Unassembled WGS sequence"/>
</dbReference>
<proteinExistence type="predicted"/>
<dbReference type="EMBL" id="SGXG01000001">
    <property type="protein sequence ID" value="RZS95068.1"/>
    <property type="molecule type" value="Genomic_DNA"/>
</dbReference>
<gene>
    <name evidence="1" type="ORF">BC751_0583</name>
</gene>
<reference evidence="1 2" key="1">
    <citation type="submission" date="2019-02" db="EMBL/GenBank/DDBJ databases">
        <title>Genomic Encyclopedia of Archaeal and Bacterial Type Strains, Phase II (KMG-II): from individual species to whole genera.</title>
        <authorList>
            <person name="Goeker M."/>
        </authorList>
    </citation>
    <scope>NUCLEOTIDE SEQUENCE [LARGE SCALE GENOMIC DNA]</scope>
    <source>
        <strain evidence="1 2">DSM 21411</strain>
    </source>
</reference>
<organism evidence="1 2">
    <name type="scientific">Cecembia calidifontis</name>
    <dbReference type="NCBI Taxonomy" id="1187080"/>
    <lineage>
        <taxon>Bacteria</taxon>
        <taxon>Pseudomonadati</taxon>
        <taxon>Bacteroidota</taxon>
        <taxon>Cytophagia</taxon>
        <taxon>Cytophagales</taxon>
        <taxon>Cyclobacteriaceae</taxon>
        <taxon>Cecembia</taxon>
    </lineage>
</organism>
<keyword evidence="2" id="KW-1185">Reference proteome</keyword>
<evidence type="ECO:0000313" key="2">
    <source>
        <dbReference type="Proteomes" id="UP000292209"/>
    </source>
</evidence>